<dbReference type="RefSeq" id="WP_369611085.1">
    <property type="nucleotide sequence ID" value="NZ_AP031322.1"/>
</dbReference>
<dbReference type="GO" id="GO:0022857">
    <property type="term" value="F:transmembrane transporter activity"/>
    <property type="evidence" value="ECO:0007669"/>
    <property type="project" value="InterPro"/>
</dbReference>
<accession>A0AAT9GPS3</accession>
<dbReference type="Pfam" id="PF13520">
    <property type="entry name" value="AA_permease_2"/>
    <property type="match status" value="1"/>
</dbReference>
<name>A0AAT9GPS3_9CREN</name>
<dbReference type="InterPro" id="IPR052962">
    <property type="entry name" value="AA_Transporter_AGT"/>
</dbReference>
<feature type="transmembrane region" description="Helical" evidence="5">
    <location>
        <begin position="153"/>
        <end position="174"/>
    </location>
</feature>
<organism evidence="6">
    <name type="scientific">Sulfurisphaera javensis</name>
    <dbReference type="NCBI Taxonomy" id="2049879"/>
    <lineage>
        <taxon>Archaea</taxon>
        <taxon>Thermoproteota</taxon>
        <taxon>Thermoprotei</taxon>
        <taxon>Sulfolobales</taxon>
        <taxon>Sulfolobaceae</taxon>
        <taxon>Sulfurisphaera</taxon>
    </lineage>
</organism>
<feature type="transmembrane region" description="Helical" evidence="5">
    <location>
        <begin position="266"/>
        <end position="290"/>
    </location>
</feature>
<sequence>MAGRETKGAKDLGISSDKQLRKSLGKFELLYLSLGGIIGSGWLFASLGTAEYAGGSAVLSWIVAGILVLFVGLSYAEIGAAIPKSGGITRYPHYTHGGLVGYLITWAYFLSAASVPAIEAEAVVTYVASYVPSLSYTGYFNGAPVTLLTGEGIGLAIALLLIFFFLNYFGVNVLGKVTHGAGWWKLLIPTLTVLIILAFDFHPSNFTVTGFFPAPQYVAKGPSGIYGFNAVLFAIPTTGVIFSYLGFRQAVEYGGEGRNPQKDIPFAVIGSLLIALALYTLLQVAFVGGIDWNKLYLNESGTLVPVTPGNWTALGNAVTSSGVAISSAPFLILLQIAPVAGPILAFFSIWGIILVIDAIISPSGTGWIYTGTSTRTIYAFASNGYLPEIFLKIGKTRIPTFSLIASLIIGAIFLLPFPSWYALVGFISSATVLTYIMGGISLAVLRKHAPELNRPFKLPAAAIIAPIATLASGLIVYWSSFAVLFYVFTGIFLGLPLFFAFYASKMLGVNRTYASIIGVLDLVADLLLAFGLFNATSGLSVANNLAFAIYILGILGMLAANVLFLLGNVSGDVKKEINAGWWLIFFIIAIYVLSYFGGFGLDTVIPFPLDTVVAALIILLFYFWAVNSGFRTQAIEEILEETKESNI</sequence>
<feature type="transmembrane region" description="Helical" evidence="5">
    <location>
        <begin position="456"/>
        <end position="477"/>
    </location>
</feature>
<feature type="transmembrane region" description="Helical" evidence="5">
    <location>
        <begin position="366"/>
        <end position="386"/>
    </location>
</feature>
<dbReference type="PANTHER" id="PTHR47547:SF1">
    <property type="entry name" value="ASPARTATE-PROTON SYMPORTER"/>
    <property type="match status" value="1"/>
</dbReference>
<feature type="transmembrane region" description="Helical" evidence="5">
    <location>
        <begin position="99"/>
        <end position="118"/>
    </location>
</feature>
<feature type="transmembrane region" description="Helical" evidence="5">
    <location>
        <begin position="398"/>
        <end position="417"/>
    </location>
</feature>
<evidence type="ECO:0000256" key="3">
    <source>
        <dbReference type="ARBA" id="ARBA00022989"/>
    </source>
</evidence>
<dbReference type="EMBL" id="AP031322">
    <property type="protein sequence ID" value="BFH72897.1"/>
    <property type="molecule type" value="Genomic_DNA"/>
</dbReference>
<evidence type="ECO:0000256" key="4">
    <source>
        <dbReference type="ARBA" id="ARBA00023136"/>
    </source>
</evidence>
<feature type="transmembrane region" description="Helical" evidence="5">
    <location>
        <begin position="545"/>
        <end position="567"/>
    </location>
</feature>
<evidence type="ECO:0000256" key="2">
    <source>
        <dbReference type="ARBA" id="ARBA00022692"/>
    </source>
</evidence>
<dbReference type="InterPro" id="IPR002293">
    <property type="entry name" value="AA/rel_permease1"/>
</dbReference>
<evidence type="ECO:0000256" key="5">
    <source>
        <dbReference type="SAM" id="Phobius"/>
    </source>
</evidence>
<keyword evidence="4 5" id="KW-0472">Membrane</keyword>
<feature type="transmembrane region" description="Helical" evidence="5">
    <location>
        <begin position="579"/>
        <end position="598"/>
    </location>
</feature>
<protein>
    <submittedName>
        <fullName evidence="6">APC family permease</fullName>
    </submittedName>
</protein>
<evidence type="ECO:0000313" key="6">
    <source>
        <dbReference type="EMBL" id="BFH72897.1"/>
    </source>
</evidence>
<dbReference type="Gene3D" id="1.20.1740.10">
    <property type="entry name" value="Amino acid/polyamine transporter I"/>
    <property type="match status" value="1"/>
</dbReference>
<feature type="transmembrane region" description="Helical" evidence="5">
    <location>
        <begin position="513"/>
        <end position="533"/>
    </location>
</feature>
<comment type="subcellular location">
    <subcellularLocation>
        <location evidence="1">Membrane</location>
        <topology evidence="1">Multi-pass membrane protein</topology>
    </subcellularLocation>
</comment>
<dbReference type="KEGG" id="sjv:SJAV_08410"/>
<feature type="transmembrane region" description="Helical" evidence="5">
    <location>
        <begin position="423"/>
        <end position="444"/>
    </location>
</feature>
<dbReference type="PANTHER" id="PTHR47547">
    <property type="match status" value="1"/>
</dbReference>
<feature type="transmembrane region" description="Helical" evidence="5">
    <location>
        <begin position="604"/>
        <end position="625"/>
    </location>
</feature>
<proteinExistence type="predicted"/>
<dbReference type="GO" id="GO:0016020">
    <property type="term" value="C:membrane"/>
    <property type="evidence" value="ECO:0007669"/>
    <property type="project" value="UniProtKB-SubCell"/>
</dbReference>
<feature type="transmembrane region" description="Helical" evidence="5">
    <location>
        <begin position="186"/>
        <end position="204"/>
    </location>
</feature>
<reference evidence="6" key="1">
    <citation type="submission" date="2024-03" db="EMBL/GenBank/DDBJ databases">
        <title>Complete genome sequence of Sulfurisphaera javensis strain KD-1.</title>
        <authorList>
            <person name="Sakai H."/>
            <person name="Nur N."/>
            <person name="Suwanto A."/>
            <person name="Kurosawa N."/>
        </authorList>
    </citation>
    <scope>NUCLEOTIDE SEQUENCE</scope>
    <source>
        <strain evidence="6">KD-1</strain>
    </source>
</reference>
<feature type="transmembrane region" description="Helical" evidence="5">
    <location>
        <begin position="483"/>
        <end position="501"/>
    </location>
</feature>
<feature type="transmembrane region" description="Helical" evidence="5">
    <location>
        <begin position="224"/>
        <end position="245"/>
    </location>
</feature>
<gene>
    <name evidence="6" type="ORF">SJAV_08410</name>
</gene>
<keyword evidence="3 5" id="KW-1133">Transmembrane helix</keyword>
<feature type="transmembrane region" description="Helical" evidence="5">
    <location>
        <begin position="29"/>
        <end position="47"/>
    </location>
</feature>
<feature type="transmembrane region" description="Helical" evidence="5">
    <location>
        <begin position="339"/>
        <end position="360"/>
    </location>
</feature>
<dbReference type="AlphaFoldDB" id="A0AAT9GPS3"/>
<feature type="transmembrane region" description="Helical" evidence="5">
    <location>
        <begin position="59"/>
        <end position="78"/>
    </location>
</feature>
<keyword evidence="2 5" id="KW-0812">Transmembrane</keyword>
<dbReference type="GeneID" id="92353770"/>
<evidence type="ECO:0000256" key="1">
    <source>
        <dbReference type="ARBA" id="ARBA00004141"/>
    </source>
</evidence>
<feature type="transmembrane region" description="Helical" evidence="5">
    <location>
        <begin position="310"/>
        <end position="332"/>
    </location>
</feature>